<dbReference type="EMBL" id="FWFZ01000016">
    <property type="protein sequence ID" value="SLN63212.1"/>
    <property type="molecule type" value="Genomic_DNA"/>
</dbReference>
<evidence type="ECO:0000256" key="1">
    <source>
        <dbReference type="SAM" id="MobiDB-lite"/>
    </source>
</evidence>
<reference evidence="3 4" key="1">
    <citation type="submission" date="2017-03" db="EMBL/GenBank/DDBJ databases">
        <authorList>
            <person name="Afonso C.L."/>
            <person name="Miller P.J."/>
            <person name="Scott M.A."/>
            <person name="Spackman E."/>
            <person name="Goraichik I."/>
            <person name="Dimitrov K.M."/>
            <person name="Suarez D.L."/>
            <person name="Swayne D.E."/>
        </authorList>
    </citation>
    <scope>NUCLEOTIDE SEQUENCE [LARGE SCALE GENOMIC DNA]</scope>
    <source>
        <strain evidence="3 4">CECT 7023</strain>
    </source>
</reference>
<dbReference type="AlphaFoldDB" id="A0A1Y5TLJ3"/>
<dbReference type="RefSeq" id="WP_085879770.1">
    <property type="nucleotide sequence ID" value="NZ_FWFZ01000016.1"/>
</dbReference>
<dbReference type="Pfam" id="PF10135">
    <property type="entry name" value="Rod-binding"/>
    <property type="match status" value="1"/>
</dbReference>
<dbReference type="Proteomes" id="UP000193900">
    <property type="component" value="Unassembled WGS sequence"/>
</dbReference>
<feature type="region of interest" description="Disordered" evidence="1">
    <location>
        <begin position="1"/>
        <end position="20"/>
    </location>
</feature>
<evidence type="ECO:0000313" key="4">
    <source>
        <dbReference type="Proteomes" id="UP000193900"/>
    </source>
</evidence>
<name>A0A1Y5TLJ3_9RHOB</name>
<proteinExistence type="predicted"/>
<evidence type="ECO:0000259" key="2">
    <source>
        <dbReference type="Pfam" id="PF10135"/>
    </source>
</evidence>
<dbReference type="OrthoDB" id="7690273at2"/>
<protein>
    <submittedName>
        <fullName evidence="3">Chemotactic signal-response protein CheL</fullName>
    </submittedName>
</protein>
<organism evidence="3 4">
    <name type="scientific">Roseisalinus antarcticus</name>
    <dbReference type="NCBI Taxonomy" id="254357"/>
    <lineage>
        <taxon>Bacteria</taxon>
        <taxon>Pseudomonadati</taxon>
        <taxon>Pseudomonadota</taxon>
        <taxon>Alphaproteobacteria</taxon>
        <taxon>Rhodobacterales</taxon>
        <taxon>Roseobacteraceae</taxon>
        <taxon>Roseisalinus</taxon>
    </lineage>
</organism>
<sequence>MDPIRSSLPPEVPQPSQDARLRDAAQRLEAAFLSEMLKTAGLGKARDAFGGGAGEEQFGSFLVDEQARAMVEAGGIGLAESLFEALKERSND</sequence>
<keyword evidence="4" id="KW-1185">Reference proteome</keyword>
<dbReference type="InterPro" id="IPR019301">
    <property type="entry name" value="Flagellar_prot_FlgJ_N"/>
</dbReference>
<gene>
    <name evidence="3" type="ORF">ROA7023_02963</name>
</gene>
<evidence type="ECO:0000313" key="3">
    <source>
        <dbReference type="EMBL" id="SLN63212.1"/>
    </source>
</evidence>
<feature type="domain" description="Flagellar protein FlgJ N-terminal" evidence="2">
    <location>
        <begin position="35"/>
        <end position="83"/>
    </location>
</feature>
<accession>A0A1Y5TLJ3</accession>